<evidence type="ECO:0000313" key="11">
    <source>
        <dbReference type="Proteomes" id="UP000757232"/>
    </source>
</evidence>
<name>A0A9Q5NF92_SANBA</name>
<feature type="transmembrane region" description="Helical" evidence="8">
    <location>
        <begin position="87"/>
        <end position="112"/>
    </location>
</feature>
<evidence type="ECO:0000256" key="2">
    <source>
        <dbReference type="ARBA" id="ARBA00008335"/>
    </source>
</evidence>
<feature type="transmembrane region" description="Helical" evidence="8">
    <location>
        <begin position="306"/>
        <end position="331"/>
    </location>
</feature>
<dbReference type="Pfam" id="PF07690">
    <property type="entry name" value="MFS_1"/>
    <property type="match status" value="1"/>
</dbReference>
<feature type="transmembrane region" description="Helical" evidence="8">
    <location>
        <begin position="383"/>
        <end position="404"/>
    </location>
</feature>
<comment type="caution">
    <text evidence="10">The sequence shown here is derived from an EMBL/GenBank/DDBJ whole genome shotgun (WGS) entry which is preliminary data.</text>
</comment>
<evidence type="ECO:0000256" key="5">
    <source>
        <dbReference type="ARBA" id="ARBA00022989"/>
    </source>
</evidence>
<organism evidence="10 11">
    <name type="scientific">Sanghuangporus baumii</name>
    <name type="common">Phellinus baumii</name>
    <dbReference type="NCBI Taxonomy" id="108892"/>
    <lineage>
        <taxon>Eukaryota</taxon>
        <taxon>Fungi</taxon>
        <taxon>Dikarya</taxon>
        <taxon>Basidiomycota</taxon>
        <taxon>Agaricomycotina</taxon>
        <taxon>Agaricomycetes</taxon>
        <taxon>Hymenochaetales</taxon>
        <taxon>Hymenochaetaceae</taxon>
        <taxon>Sanghuangporus</taxon>
    </lineage>
</organism>
<dbReference type="PANTHER" id="PTHR23501:SF189">
    <property type="entry name" value="DRUG TRANSPORTER, PUTATIVE (AFU_ORTHOLOGUE AFUA_4G03920)-RELATED"/>
    <property type="match status" value="1"/>
</dbReference>
<dbReference type="PROSITE" id="PS50850">
    <property type="entry name" value="MFS"/>
    <property type="match status" value="1"/>
</dbReference>
<feature type="domain" description="Major facilitator superfamily (MFS) profile" evidence="9">
    <location>
        <begin position="90"/>
        <end position="591"/>
    </location>
</feature>
<dbReference type="Gene3D" id="1.20.1250.20">
    <property type="entry name" value="MFS general substrate transporter like domains"/>
    <property type="match status" value="1"/>
</dbReference>
<sequence>MNQIELSVVQHNDAAPVTVDSESSVPPSHTTTAMNTPVHSLSRAASVRSSSHEPTKDEHGAATLETHERRAELRLTDQTNLLPFRKVVSVFAGLAVCVVVSTLDMTLVATALPSISAEFHAGSVSSFIPSAYLLTSTAFQPLYGRFSDIFGRKAALCLSMGVFMLGNLAAGFSRKISEVIVFRGIAGAGGGGIVSMAQIVMSDVVSLRDRGKYQGIIGVVVALGYGIGPLIGGALSEKVSWRWCFWITLPVSLCGIVIVTYILPLKNVEGDIKRKLLAIDYVGTALTLSGCTLLILPLIWGGITFPWHSAIVLATLISGIFLVSLFCLWEWKAAKLPIVPMYIFKHVTVSGVYITMFVNGFIFNSSLFYLPQFFQVALGYSPIHAGVFLLPVLVTQTLASFVAGVTVSRTGRYRSIIYIGFSVWAVGCGLISTINAQTGQIRSVVYMLVAGIGAGQFEYQTLQTTTVAAQASVSRQDMSVVTAVRNFVRLLGGTLSLAVGSTIINNSLRLMMTSLKLPESTINMIIDDPTILHPLLLSSSSNNSSLSGISSGTAQFVLAGYTHGFRVVFVLNASLAALCVFVAAIMIKHKELIRADEVEMRKRALESLREREKVEKNGHDMQKGMKDIESGK</sequence>
<keyword evidence="3" id="KW-0813">Transport</keyword>
<evidence type="ECO:0000256" key="1">
    <source>
        <dbReference type="ARBA" id="ARBA00004127"/>
    </source>
</evidence>
<dbReference type="SUPFAM" id="SSF103473">
    <property type="entry name" value="MFS general substrate transporter"/>
    <property type="match status" value="2"/>
</dbReference>
<feature type="transmembrane region" description="Helical" evidence="8">
    <location>
        <begin position="155"/>
        <end position="174"/>
    </location>
</feature>
<comment type="subcellular location">
    <subcellularLocation>
        <location evidence="1">Endomembrane system</location>
        <topology evidence="1">Multi-pass membrane protein</topology>
    </subcellularLocation>
</comment>
<feature type="region of interest" description="Disordered" evidence="7">
    <location>
        <begin position="12"/>
        <end position="66"/>
    </location>
</feature>
<dbReference type="InterPro" id="IPR011701">
    <property type="entry name" value="MFS"/>
</dbReference>
<protein>
    <submittedName>
        <fullName evidence="10">MFS general substrate transporter</fullName>
    </submittedName>
</protein>
<dbReference type="InterPro" id="IPR020846">
    <property type="entry name" value="MFS_dom"/>
</dbReference>
<accession>A0A9Q5NF92</accession>
<evidence type="ECO:0000256" key="6">
    <source>
        <dbReference type="ARBA" id="ARBA00023136"/>
    </source>
</evidence>
<keyword evidence="4 8" id="KW-0812">Transmembrane</keyword>
<keyword evidence="6 8" id="KW-0472">Membrane</keyword>
<feature type="compositionally biased region" description="Low complexity" evidence="7">
    <location>
        <begin position="38"/>
        <end position="49"/>
    </location>
</feature>
<dbReference type="OrthoDB" id="10021397at2759"/>
<feature type="transmembrane region" description="Helical" evidence="8">
    <location>
        <begin position="416"/>
        <end position="436"/>
    </location>
</feature>
<dbReference type="AlphaFoldDB" id="A0A9Q5NF92"/>
<feature type="compositionally biased region" description="Basic and acidic residues" evidence="7">
    <location>
        <begin position="50"/>
        <end position="66"/>
    </location>
</feature>
<evidence type="ECO:0000259" key="9">
    <source>
        <dbReference type="PROSITE" id="PS50850"/>
    </source>
</evidence>
<dbReference type="PANTHER" id="PTHR23501">
    <property type="entry name" value="MAJOR FACILITATOR SUPERFAMILY"/>
    <property type="match status" value="1"/>
</dbReference>
<evidence type="ECO:0000313" key="10">
    <source>
        <dbReference type="EMBL" id="OCB92044.1"/>
    </source>
</evidence>
<dbReference type="Gene3D" id="1.20.1720.10">
    <property type="entry name" value="Multidrug resistance protein D"/>
    <property type="match status" value="1"/>
</dbReference>
<feature type="compositionally biased region" description="Polar residues" evidence="7">
    <location>
        <begin position="20"/>
        <end position="37"/>
    </location>
</feature>
<feature type="transmembrane region" description="Helical" evidence="8">
    <location>
        <begin position="567"/>
        <end position="587"/>
    </location>
</feature>
<dbReference type="Proteomes" id="UP000757232">
    <property type="component" value="Unassembled WGS sequence"/>
</dbReference>
<feature type="transmembrane region" description="Helical" evidence="8">
    <location>
        <begin position="213"/>
        <end position="231"/>
    </location>
</feature>
<feature type="transmembrane region" description="Helical" evidence="8">
    <location>
        <begin position="343"/>
        <end position="363"/>
    </location>
</feature>
<evidence type="ECO:0000256" key="3">
    <source>
        <dbReference type="ARBA" id="ARBA00022448"/>
    </source>
</evidence>
<dbReference type="GO" id="GO:0012505">
    <property type="term" value="C:endomembrane system"/>
    <property type="evidence" value="ECO:0007669"/>
    <property type="project" value="UniProtKB-SubCell"/>
</dbReference>
<reference evidence="10" key="1">
    <citation type="submission" date="2016-06" db="EMBL/GenBank/DDBJ databases">
        <title>Draft Genome sequence of the fungus Inonotus baumii.</title>
        <authorList>
            <person name="Zhu H."/>
            <person name="Lin W."/>
        </authorList>
    </citation>
    <scope>NUCLEOTIDE SEQUENCE</scope>
    <source>
        <strain evidence="10">821</strain>
    </source>
</reference>
<feature type="region of interest" description="Disordered" evidence="7">
    <location>
        <begin position="610"/>
        <end position="632"/>
    </location>
</feature>
<feature type="transmembrane region" description="Helical" evidence="8">
    <location>
        <begin position="180"/>
        <end position="201"/>
    </location>
</feature>
<dbReference type="FunFam" id="1.20.1720.10:FF:000013">
    <property type="entry name" value="Related to multidrug resistance proteins"/>
    <property type="match status" value="1"/>
</dbReference>
<feature type="transmembrane region" description="Helical" evidence="8">
    <location>
        <begin position="243"/>
        <end position="264"/>
    </location>
</feature>
<gene>
    <name evidence="10" type="ORF">A7U60_g643</name>
</gene>
<feature type="transmembrane region" description="Helical" evidence="8">
    <location>
        <begin position="276"/>
        <end position="300"/>
    </location>
</feature>
<dbReference type="GO" id="GO:0022857">
    <property type="term" value="F:transmembrane transporter activity"/>
    <property type="evidence" value="ECO:0007669"/>
    <property type="project" value="InterPro"/>
</dbReference>
<dbReference type="InterPro" id="IPR036259">
    <property type="entry name" value="MFS_trans_sf"/>
</dbReference>
<proteinExistence type="inferred from homology"/>
<evidence type="ECO:0000256" key="8">
    <source>
        <dbReference type="SAM" id="Phobius"/>
    </source>
</evidence>
<dbReference type="PRINTS" id="PR01036">
    <property type="entry name" value="TCRTETB"/>
</dbReference>
<dbReference type="EMBL" id="LNZH02000040">
    <property type="protein sequence ID" value="OCB92044.1"/>
    <property type="molecule type" value="Genomic_DNA"/>
</dbReference>
<keyword evidence="5 8" id="KW-1133">Transmembrane helix</keyword>
<dbReference type="GO" id="GO:0005886">
    <property type="term" value="C:plasma membrane"/>
    <property type="evidence" value="ECO:0007669"/>
    <property type="project" value="TreeGrafter"/>
</dbReference>
<dbReference type="CDD" id="cd17502">
    <property type="entry name" value="MFS_Azr1_MDR_like"/>
    <property type="match status" value="1"/>
</dbReference>
<evidence type="ECO:0000256" key="7">
    <source>
        <dbReference type="SAM" id="MobiDB-lite"/>
    </source>
</evidence>
<keyword evidence="11" id="KW-1185">Reference proteome</keyword>
<comment type="similarity">
    <text evidence="2">Belongs to the major facilitator superfamily.</text>
</comment>
<evidence type="ECO:0000256" key="4">
    <source>
        <dbReference type="ARBA" id="ARBA00022692"/>
    </source>
</evidence>